<name>A0A9P7UIV4_9AGAR</name>
<protein>
    <submittedName>
        <fullName evidence="1">Uncharacterized protein</fullName>
    </submittedName>
</protein>
<proteinExistence type="predicted"/>
<gene>
    <name evidence="1" type="ORF">E1B28_002930</name>
</gene>
<reference evidence="1" key="1">
    <citation type="journal article" date="2021" name="Genome Biol. Evol.">
        <title>The assembled and annotated genome of the fairy-ring fungus Marasmius oreades.</title>
        <authorList>
            <person name="Hiltunen M."/>
            <person name="Ament-Velasquez S.L."/>
            <person name="Johannesson H."/>
        </authorList>
    </citation>
    <scope>NUCLEOTIDE SEQUENCE</scope>
    <source>
        <strain evidence="1">03SP1</strain>
    </source>
</reference>
<dbReference type="Proteomes" id="UP001049176">
    <property type="component" value="Chromosome 11"/>
</dbReference>
<organism evidence="1 2">
    <name type="scientific">Marasmius oreades</name>
    <name type="common">fairy-ring Marasmius</name>
    <dbReference type="NCBI Taxonomy" id="181124"/>
    <lineage>
        <taxon>Eukaryota</taxon>
        <taxon>Fungi</taxon>
        <taxon>Dikarya</taxon>
        <taxon>Basidiomycota</taxon>
        <taxon>Agaricomycotina</taxon>
        <taxon>Agaricomycetes</taxon>
        <taxon>Agaricomycetidae</taxon>
        <taxon>Agaricales</taxon>
        <taxon>Marasmiineae</taxon>
        <taxon>Marasmiaceae</taxon>
        <taxon>Marasmius</taxon>
    </lineage>
</organism>
<accession>A0A9P7UIV4</accession>
<dbReference type="EMBL" id="CM032191">
    <property type="protein sequence ID" value="KAG7085367.1"/>
    <property type="molecule type" value="Genomic_DNA"/>
</dbReference>
<dbReference type="AlphaFoldDB" id="A0A9P7UIV4"/>
<dbReference type="KEGG" id="more:E1B28_002930"/>
<sequence length="81" mass="9040">MEPIDILELDDSKVAAYEKGKGKGRSADVLQFLDIEAAVDQDEDEEEGETDNLDGFLVFDNELNEDTQYGKRFSHAAVDTL</sequence>
<keyword evidence="2" id="KW-1185">Reference proteome</keyword>
<dbReference type="GeneID" id="66072006"/>
<evidence type="ECO:0000313" key="2">
    <source>
        <dbReference type="Proteomes" id="UP001049176"/>
    </source>
</evidence>
<evidence type="ECO:0000313" key="1">
    <source>
        <dbReference type="EMBL" id="KAG7085367.1"/>
    </source>
</evidence>
<comment type="caution">
    <text evidence="1">The sequence shown here is derived from an EMBL/GenBank/DDBJ whole genome shotgun (WGS) entry which is preliminary data.</text>
</comment>
<dbReference type="RefSeq" id="XP_043001838.1">
    <property type="nucleotide sequence ID" value="XM_043159884.1"/>
</dbReference>